<dbReference type="Pfam" id="PF00004">
    <property type="entry name" value="AAA"/>
    <property type="match status" value="1"/>
</dbReference>
<feature type="domain" description="ATPase AAA-type core" evidence="2">
    <location>
        <begin position="7"/>
        <end position="38"/>
    </location>
</feature>
<dbReference type="GO" id="GO:0005524">
    <property type="term" value="F:ATP binding"/>
    <property type="evidence" value="ECO:0007669"/>
    <property type="project" value="UniProtKB-KW"/>
</dbReference>
<gene>
    <name evidence="3" type="primary">ftsH2_2</name>
    <name evidence="3" type="ORF">NCTC13307_04494</name>
</gene>
<dbReference type="GO" id="GO:0051301">
    <property type="term" value="P:cell division"/>
    <property type="evidence" value="ECO:0007669"/>
    <property type="project" value="UniProtKB-KW"/>
</dbReference>
<accession>A0A381KMR1</accession>
<dbReference type="Gene3D" id="3.40.50.300">
    <property type="entry name" value="P-loop containing nucleotide triphosphate hydrolases"/>
    <property type="match status" value="1"/>
</dbReference>
<dbReference type="GO" id="GO:0006508">
    <property type="term" value="P:proteolysis"/>
    <property type="evidence" value="ECO:0007669"/>
    <property type="project" value="TreeGrafter"/>
</dbReference>
<keyword evidence="3" id="KW-0131">Cell cycle</keyword>
<name>A0A381KMR1_CLODI</name>
<dbReference type="EMBL" id="UFWD01000002">
    <property type="protein sequence ID" value="SUY83371.1"/>
    <property type="molecule type" value="Genomic_DNA"/>
</dbReference>
<dbReference type="PROSITE" id="PS00674">
    <property type="entry name" value="AAA"/>
    <property type="match status" value="1"/>
</dbReference>
<protein>
    <submittedName>
        <fullName evidence="3">Cell division protein</fullName>
        <ecNumber evidence="3">3.4.24.-</ecNumber>
    </submittedName>
</protein>
<keyword evidence="3" id="KW-0378">Hydrolase</keyword>
<dbReference type="InterPro" id="IPR027417">
    <property type="entry name" value="P-loop_NTPase"/>
</dbReference>
<dbReference type="PANTHER" id="PTHR23076">
    <property type="entry name" value="METALLOPROTEASE M41 FTSH"/>
    <property type="match status" value="1"/>
</dbReference>
<dbReference type="GO" id="GO:0004176">
    <property type="term" value="F:ATP-dependent peptidase activity"/>
    <property type="evidence" value="ECO:0007669"/>
    <property type="project" value="TreeGrafter"/>
</dbReference>
<keyword evidence="3" id="KW-0132">Cell division</keyword>
<dbReference type="Gene3D" id="1.10.8.60">
    <property type="match status" value="1"/>
</dbReference>
<reference evidence="3" key="1">
    <citation type="submission" date="2018-06" db="EMBL/GenBank/DDBJ databases">
        <authorList>
            <consortium name="Pathogen Informatics"/>
            <person name="Doyle S."/>
        </authorList>
    </citation>
    <scope>NUCLEOTIDE SEQUENCE</scope>
    <source>
        <strain evidence="3">NCTC13307</strain>
    </source>
</reference>
<dbReference type="EC" id="3.4.24.-" evidence="3"/>
<dbReference type="InterPro" id="IPR003960">
    <property type="entry name" value="ATPase_AAA_CS"/>
</dbReference>
<evidence type="ECO:0000259" key="2">
    <source>
        <dbReference type="Pfam" id="PF00004"/>
    </source>
</evidence>
<evidence type="ECO:0000256" key="1">
    <source>
        <dbReference type="RuleBase" id="RU003651"/>
    </source>
</evidence>
<dbReference type="SUPFAM" id="SSF52540">
    <property type="entry name" value="P-loop containing nucleoside triphosphate hydrolases"/>
    <property type="match status" value="1"/>
</dbReference>
<keyword evidence="1" id="KW-0067">ATP-binding</keyword>
<proteinExistence type="inferred from homology"/>
<dbReference type="AlphaFoldDB" id="A0A381KMR1"/>
<evidence type="ECO:0000313" key="3">
    <source>
        <dbReference type="EMBL" id="SUY83371.1"/>
    </source>
</evidence>
<comment type="similarity">
    <text evidence="1">Belongs to the AAA ATPase family.</text>
</comment>
<dbReference type="PANTHER" id="PTHR23076:SF113">
    <property type="entry name" value="ATP-DEPENDENT ZINC METALLOPROTEASE FTSH 1, CHLOROPLASTIC-RELATED"/>
    <property type="match status" value="1"/>
</dbReference>
<organism evidence="3">
    <name type="scientific">Clostridioides difficile</name>
    <name type="common">Peptoclostridium difficile</name>
    <dbReference type="NCBI Taxonomy" id="1496"/>
    <lineage>
        <taxon>Bacteria</taxon>
        <taxon>Bacillati</taxon>
        <taxon>Bacillota</taxon>
        <taxon>Clostridia</taxon>
        <taxon>Peptostreptococcales</taxon>
        <taxon>Peptostreptococcaceae</taxon>
        <taxon>Clostridioides</taxon>
    </lineage>
</organism>
<dbReference type="GO" id="GO:0016887">
    <property type="term" value="F:ATP hydrolysis activity"/>
    <property type="evidence" value="ECO:0007669"/>
    <property type="project" value="InterPro"/>
</dbReference>
<sequence>MDFGVNQGIIIMAATNRPDILDPALLRPGRFDRQVVVGTPDVKGREAIFKVHSRNKPLSDDVKNGCLG</sequence>
<keyword evidence="1" id="KW-0547">Nucleotide-binding</keyword>
<dbReference type="InterPro" id="IPR003959">
    <property type="entry name" value="ATPase_AAA_core"/>
</dbReference>